<proteinExistence type="predicted"/>
<dbReference type="AlphaFoldDB" id="A0A382FSA4"/>
<sequence>VKKLLLIGFLFFYSGSAWAACNTTPGEDTTTLYECEDGNTLTINSGITVSRNSSSAPRELVTNVVDSTNHNNVTIINNGTMTNVKQGTIYLKDTGGHTITNTGTITGDSYAVWITGSNGATITNSGTITGQKYGGITSTGWLTSGAGDITIDNSGTILGGKEDHNANNRWLMGGISINCGAGDADETCGGGTVTITNSGTIQGHEGYGSDSQQQPAILLDNQSTNIIYNSGTLIGYQNSTEGRWTESNWATSDAETQSNASDIIIENMGEPAQVADMGHKRGARSGGNVGKTTTIHIQKGAAFTRGIDFNQTTGVLVFETSINRDIPLTIYDKDNVTFTTNGHEYTCTDADLDDWGDGDWYSGVRSGQDCNLTILGEALEVAQNNQKYRGENTLTKLRGLFNAANYVGGEWQDYCTTVDPENVVSELDEICNQRFVKLFHSYQTRDNVYDGT</sequence>
<feature type="non-terminal residue" evidence="1">
    <location>
        <position position="452"/>
    </location>
</feature>
<name>A0A382FSA4_9ZZZZ</name>
<evidence type="ECO:0000313" key="1">
    <source>
        <dbReference type="EMBL" id="SVB65123.1"/>
    </source>
</evidence>
<reference evidence="1" key="1">
    <citation type="submission" date="2018-05" db="EMBL/GenBank/DDBJ databases">
        <authorList>
            <person name="Lanie J.A."/>
            <person name="Ng W.-L."/>
            <person name="Kazmierczak K.M."/>
            <person name="Andrzejewski T.M."/>
            <person name="Davidsen T.M."/>
            <person name="Wayne K.J."/>
            <person name="Tettelin H."/>
            <person name="Glass J.I."/>
            <person name="Rusch D."/>
            <person name="Podicherti R."/>
            <person name="Tsui H.-C.T."/>
            <person name="Winkler M.E."/>
        </authorList>
    </citation>
    <scope>NUCLEOTIDE SEQUENCE</scope>
</reference>
<feature type="non-terminal residue" evidence="1">
    <location>
        <position position="1"/>
    </location>
</feature>
<accession>A0A382FSA4</accession>
<protein>
    <submittedName>
        <fullName evidence="1">Uncharacterized protein</fullName>
    </submittedName>
</protein>
<dbReference type="EMBL" id="UINC01051229">
    <property type="protein sequence ID" value="SVB65123.1"/>
    <property type="molecule type" value="Genomic_DNA"/>
</dbReference>
<organism evidence="1">
    <name type="scientific">marine metagenome</name>
    <dbReference type="NCBI Taxonomy" id="408172"/>
    <lineage>
        <taxon>unclassified sequences</taxon>
        <taxon>metagenomes</taxon>
        <taxon>ecological metagenomes</taxon>
    </lineage>
</organism>
<gene>
    <name evidence="1" type="ORF">METZ01_LOCUS217977</name>
</gene>